<gene>
    <name evidence="1" type="ORF">SAMN05444515_11745</name>
</gene>
<dbReference type="InterPro" id="IPR011990">
    <property type="entry name" value="TPR-like_helical_dom_sf"/>
</dbReference>
<keyword evidence="2" id="KW-1185">Reference proteome</keyword>
<reference evidence="2" key="1">
    <citation type="submission" date="2016-10" db="EMBL/GenBank/DDBJ databases">
        <authorList>
            <person name="Varghese N."/>
            <person name="Submissions S."/>
        </authorList>
    </citation>
    <scope>NUCLEOTIDE SEQUENCE [LARGE SCALE GENOMIC DNA]</scope>
    <source>
        <strain evidence="2">DSM 241</strain>
    </source>
</reference>
<proteinExistence type="predicted"/>
<evidence type="ECO:0000313" key="1">
    <source>
        <dbReference type="EMBL" id="SEL46668.1"/>
    </source>
</evidence>
<dbReference type="STRING" id="1396821.SAMN05444515_11745"/>
<name>A0A1H7QFY7_9GAMM</name>
<dbReference type="Gene3D" id="1.25.40.10">
    <property type="entry name" value="Tetratricopeptide repeat domain"/>
    <property type="match status" value="1"/>
</dbReference>
<dbReference type="EMBL" id="FOAA01000017">
    <property type="protein sequence ID" value="SEL46668.1"/>
    <property type="molecule type" value="Genomic_DNA"/>
</dbReference>
<protein>
    <submittedName>
        <fullName evidence="1">Uncharacterized protein</fullName>
    </submittedName>
</protein>
<evidence type="ECO:0000313" key="2">
    <source>
        <dbReference type="Proteomes" id="UP000199256"/>
    </source>
</evidence>
<dbReference type="AlphaFoldDB" id="A0A1H7QFY7"/>
<sequence>MFWRKTVFLLIPVLVLSLTGCLGGGSSSSSDGSAWVEVSGLVTDPPIEGAAVRLVDAQGDALSTVEQTDDQGLFTLMIESDQAGEAHRIEARGGVDVRTGHVLGNLTLSAPHDGSGERAVVSPLTTLVDRRMQEIGMSREQAVGHVAERLALDEASVMADPAEDAAAQRASLLITEILMALEGQDDRWERLESEIRSMSPGRLNQAASTLALDQQLPHASQTRLTKIAEQAETLLDLDPAESNAEGMIKAQGLASLRSGLEGYFELAGKEVNPDHVDPLSRALWEGMGERSVPAGSSALLNIARYVFQVHAMPEDLLDPEANLPLADIRHDLILRDLAAQRVIDHTIPLARGETLGMDNDARAAYFFRSDLSPTHQTERLFVGVLDDGALDPMYRANARNLAAAGLLQEAELTLQASIFQPTERALAQQQVARALRGANDPDQAVEYWMASIDTYETALREGKGISNLDGDDASFFQSLNSDLLSAGYRDEADQALLAVREFIDSQQGEPYTTAFGRILVALRNGTSAAVEAAEEAGLSGSAHNDALNAVGFFQEVTLGAGQQYRDGQPLDGRCEAMKTLMVTTYADFYRRLGDDEGMERAIGDFRRLATTDCNLTYGATMSPRMAPIYGELGDIDTYLAWIENHVRPINDRNADAAQDNAVLYQAVDRALAGEVQEAIEHVATQADTAQDAITQLTQVGTGSRDAGTPHLAVLLWRQGANEEAWDVMNAAWELAMSDEYVEQRSSGRNFVDQGCRKVALILDRMERPALARERMQACREHAESVFDAASPTDDRLWIAKSMAEGYQQLAMSGNAELIDRFQALGGVLSDPVDRIRHLMEVALLRSSGGDPARALNTLDDAVRELGQIATPSSDQAVINQALDLASYIRSGSVRNSLTGSFVQVAEDLRRAITDSDWADVTQQEQVNLARDRVRMLVEGDDALPGTWPGSLAMIDALAASNDRTTQTHSAVRWLASARGYDLARTIALDIEETPERHRQLLNIANAMNDADDFPGMALARFDFDGDGRPDFFSPGSSEAERAVSALTLDDDIDGDGILDTEDRTPYCVGCDA</sequence>
<organism evidence="1 2">
    <name type="scientific">Ectothiorhodospira marina</name>
    <dbReference type="NCBI Taxonomy" id="1396821"/>
    <lineage>
        <taxon>Bacteria</taxon>
        <taxon>Pseudomonadati</taxon>
        <taxon>Pseudomonadota</taxon>
        <taxon>Gammaproteobacteria</taxon>
        <taxon>Chromatiales</taxon>
        <taxon>Ectothiorhodospiraceae</taxon>
        <taxon>Ectothiorhodospira</taxon>
    </lineage>
</organism>
<dbReference type="Proteomes" id="UP000199256">
    <property type="component" value="Unassembled WGS sequence"/>
</dbReference>
<accession>A0A1H7QFY7</accession>
<dbReference type="PROSITE" id="PS51257">
    <property type="entry name" value="PROKAR_LIPOPROTEIN"/>
    <property type="match status" value="1"/>
</dbReference>